<dbReference type="InterPro" id="IPR013221">
    <property type="entry name" value="Mur_ligase_cen"/>
</dbReference>
<comment type="subcellular location">
    <subcellularLocation>
        <location evidence="2 17 18">Cytoplasm</location>
    </subcellularLocation>
</comment>
<organism evidence="21 22">
    <name type="scientific">Candidatus Onthousia faecipullorum</name>
    <dbReference type="NCBI Taxonomy" id="2840887"/>
    <lineage>
        <taxon>Bacteria</taxon>
        <taxon>Bacillati</taxon>
        <taxon>Bacillota</taxon>
        <taxon>Bacilli</taxon>
        <taxon>Candidatus Onthousia</taxon>
    </lineage>
</organism>
<dbReference type="PANTHER" id="PTHR43692:SF1">
    <property type="entry name" value="UDP-N-ACETYLMURAMOYLALANINE--D-GLUTAMATE LIGASE"/>
    <property type="match status" value="1"/>
</dbReference>
<keyword evidence="13 17" id="KW-0961">Cell wall biogenesis/degradation</keyword>
<dbReference type="GO" id="GO:0071555">
    <property type="term" value="P:cell wall organization"/>
    <property type="evidence" value="ECO:0007669"/>
    <property type="project" value="UniProtKB-KW"/>
</dbReference>
<keyword evidence="17 18" id="KW-0132">Cell division</keyword>
<name>A0A9D1G9T4_9FIRM</name>
<dbReference type="PANTHER" id="PTHR43692">
    <property type="entry name" value="UDP-N-ACETYLMURAMOYLALANINE--D-GLUTAMATE LIGASE"/>
    <property type="match status" value="1"/>
</dbReference>
<accession>A0A9D1G9T4</accession>
<dbReference type="GO" id="GO:0009252">
    <property type="term" value="P:peptidoglycan biosynthetic process"/>
    <property type="evidence" value="ECO:0007669"/>
    <property type="project" value="UniProtKB-UniRule"/>
</dbReference>
<comment type="pathway">
    <text evidence="3 17 18">Cell wall biogenesis; peptidoglycan biosynthesis.</text>
</comment>
<gene>
    <name evidence="17" type="primary">murD</name>
    <name evidence="21" type="ORF">IAB59_01815</name>
</gene>
<dbReference type="SUPFAM" id="SSF53623">
    <property type="entry name" value="MurD-like peptide ligases, catalytic domain"/>
    <property type="match status" value="1"/>
</dbReference>
<evidence type="ECO:0000259" key="20">
    <source>
        <dbReference type="Pfam" id="PF08245"/>
    </source>
</evidence>
<evidence type="ECO:0000256" key="2">
    <source>
        <dbReference type="ARBA" id="ARBA00004496"/>
    </source>
</evidence>
<dbReference type="InterPro" id="IPR004101">
    <property type="entry name" value="Mur_ligase_C"/>
</dbReference>
<dbReference type="InterPro" id="IPR036615">
    <property type="entry name" value="Mur_ligase_C_dom_sf"/>
</dbReference>
<evidence type="ECO:0000256" key="1">
    <source>
        <dbReference type="ARBA" id="ARBA00002734"/>
    </source>
</evidence>
<dbReference type="Pfam" id="PF02875">
    <property type="entry name" value="Mur_ligase_C"/>
    <property type="match status" value="1"/>
</dbReference>
<dbReference type="NCBIfam" id="TIGR01087">
    <property type="entry name" value="murD"/>
    <property type="match status" value="1"/>
</dbReference>
<evidence type="ECO:0000256" key="4">
    <source>
        <dbReference type="ARBA" id="ARBA00010416"/>
    </source>
</evidence>
<evidence type="ECO:0000256" key="5">
    <source>
        <dbReference type="ARBA" id="ARBA00012212"/>
    </source>
</evidence>
<evidence type="ECO:0000256" key="8">
    <source>
        <dbReference type="ARBA" id="ARBA00022598"/>
    </source>
</evidence>
<dbReference type="Gene3D" id="3.40.50.720">
    <property type="entry name" value="NAD(P)-binding Rossmann-like Domain"/>
    <property type="match status" value="1"/>
</dbReference>
<proteinExistence type="inferred from homology"/>
<keyword evidence="10 17" id="KW-0067">ATP-binding</keyword>
<comment type="function">
    <text evidence="1 17 18">Cell wall formation. Catalyzes the addition of glutamate to the nucleotide precursor UDP-N-acetylmuramoyl-L-alanine (UMA).</text>
</comment>
<dbReference type="GO" id="GO:0008764">
    <property type="term" value="F:UDP-N-acetylmuramoylalanine-D-glutamate ligase activity"/>
    <property type="evidence" value="ECO:0007669"/>
    <property type="project" value="UniProtKB-UniRule"/>
</dbReference>
<dbReference type="SUPFAM" id="SSF53244">
    <property type="entry name" value="MurD-like peptide ligases, peptide-binding domain"/>
    <property type="match status" value="1"/>
</dbReference>
<evidence type="ECO:0000313" key="22">
    <source>
        <dbReference type="Proteomes" id="UP000886833"/>
    </source>
</evidence>
<evidence type="ECO:0000256" key="7">
    <source>
        <dbReference type="ARBA" id="ARBA00022490"/>
    </source>
</evidence>
<evidence type="ECO:0000256" key="14">
    <source>
        <dbReference type="ARBA" id="ARBA00030398"/>
    </source>
</evidence>
<evidence type="ECO:0000259" key="19">
    <source>
        <dbReference type="Pfam" id="PF02875"/>
    </source>
</evidence>
<keyword evidence="11 17" id="KW-0133">Cell shape</keyword>
<dbReference type="GO" id="GO:0005524">
    <property type="term" value="F:ATP binding"/>
    <property type="evidence" value="ECO:0007669"/>
    <property type="project" value="UniProtKB-UniRule"/>
</dbReference>
<evidence type="ECO:0000256" key="13">
    <source>
        <dbReference type="ARBA" id="ARBA00023316"/>
    </source>
</evidence>
<dbReference type="Pfam" id="PF08245">
    <property type="entry name" value="Mur_ligase_M"/>
    <property type="match status" value="1"/>
</dbReference>
<evidence type="ECO:0000256" key="6">
    <source>
        <dbReference type="ARBA" id="ARBA00015655"/>
    </source>
</evidence>
<evidence type="ECO:0000256" key="10">
    <source>
        <dbReference type="ARBA" id="ARBA00022840"/>
    </source>
</evidence>
<keyword evidence="17 18" id="KW-0131">Cell cycle</keyword>
<evidence type="ECO:0000256" key="12">
    <source>
        <dbReference type="ARBA" id="ARBA00022984"/>
    </source>
</evidence>
<protein>
    <recommendedName>
        <fullName evidence="6 17">UDP-N-acetylmuramoylalanine--D-glutamate ligase</fullName>
        <ecNumber evidence="5 17">6.3.2.9</ecNumber>
    </recommendedName>
    <alternativeName>
        <fullName evidence="15 17">D-glutamic acid-adding enzyme</fullName>
    </alternativeName>
    <alternativeName>
        <fullName evidence="14 17">UDP-N-acetylmuramoyl-L-alanyl-D-glutamate synthetase</fullName>
    </alternativeName>
</protein>
<dbReference type="GO" id="GO:0005737">
    <property type="term" value="C:cytoplasm"/>
    <property type="evidence" value="ECO:0007669"/>
    <property type="project" value="UniProtKB-SubCell"/>
</dbReference>
<evidence type="ECO:0000256" key="9">
    <source>
        <dbReference type="ARBA" id="ARBA00022741"/>
    </source>
</evidence>
<keyword evidence="7 17" id="KW-0963">Cytoplasm</keyword>
<evidence type="ECO:0000256" key="15">
    <source>
        <dbReference type="ARBA" id="ARBA00032324"/>
    </source>
</evidence>
<dbReference type="Pfam" id="PF21799">
    <property type="entry name" value="MurD-like_N"/>
    <property type="match status" value="1"/>
</dbReference>
<dbReference type="SUPFAM" id="SSF51984">
    <property type="entry name" value="MurCD N-terminal domain"/>
    <property type="match status" value="1"/>
</dbReference>
<dbReference type="GO" id="GO:0008360">
    <property type="term" value="P:regulation of cell shape"/>
    <property type="evidence" value="ECO:0007669"/>
    <property type="project" value="UniProtKB-KW"/>
</dbReference>
<evidence type="ECO:0000313" key="21">
    <source>
        <dbReference type="EMBL" id="HIT37202.1"/>
    </source>
</evidence>
<evidence type="ECO:0000256" key="11">
    <source>
        <dbReference type="ARBA" id="ARBA00022960"/>
    </source>
</evidence>
<dbReference type="AlphaFoldDB" id="A0A9D1G9T4"/>
<dbReference type="Proteomes" id="UP000886833">
    <property type="component" value="Unassembled WGS sequence"/>
</dbReference>
<comment type="similarity">
    <text evidence="4 17">Belongs to the MurCDEF family.</text>
</comment>
<feature type="domain" description="Mur ligase central" evidence="20">
    <location>
        <begin position="116"/>
        <end position="288"/>
    </location>
</feature>
<dbReference type="EC" id="6.3.2.9" evidence="5 17"/>
<comment type="caution">
    <text evidence="21">The sequence shown here is derived from an EMBL/GenBank/DDBJ whole genome shotgun (WGS) entry which is preliminary data.</text>
</comment>
<keyword evidence="12 17" id="KW-0573">Peptidoglycan synthesis</keyword>
<feature type="binding site" evidence="17">
    <location>
        <begin position="118"/>
        <end position="124"/>
    </location>
    <ligand>
        <name>ATP</name>
        <dbReference type="ChEBI" id="CHEBI:30616"/>
    </ligand>
</feature>
<dbReference type="InterPro" id="IPR036565">
    <property type="entry name" value="Mur-like_cat_sf"/>
</dbReference>
<dbReference type="HAMAP" id="MF_00639">
    <property type="entry name" value="MurD"/>
    <property type="match status" value="1"/>
</dbReference>
<dbReference type="GO" id="GO:0051301">
    <property type="term" value="P:cell division"/>
    <property type="evidence" value="ECO:0007669"/>
    <property type="project" value="UniProtKB-KW"/>
</dbReference>
<evidence type="ECO:0000256" key="17">
    <source>
        <dbReference type="HAMAP-Rule" id="MF_00639"/>
    </source>
</evidence>
<sequence length="451" mass="51171">MFDNKKILVLGMARSGYEVCKYLSKHNNTIILNDGGSRDRQDDMKVKELENLGITLIFDSHPDDLLDDSFDYIIKNPGIRNDHKYVIKAKELGIEVINEAEMAYRLLRDDVTLIGITGTNGKTTTTTLTYEMIKKSGKRVHLAGNIGYPLCSFLEKLESGDIIVMEVSCQQLANMDKFNPHIALMTNLSEAHIDFFGSYDAYKEDKLKLFKNQRDDDIAILNIENDEVMKGTTDIKSNVKYFSSKREINGAYMLDDKLYYYDEFIMNRDEFLLKGNHNVENALGAMMIAKEVGVDNVSIVSVLKTFTGVRHRLEFIDKVNGVSYYNDTEATNTKCTQIALSSFDKNVILILGGLERGQDFHDLDNFISPVKEIVGIGECRDRVKEYGDSVGIKTNTFEKLSEAMDYINSVVESGDTVLLSPASASWDQYKQCEDRGDEFRDIVRSFKDNEK</sequence>
<reference evidence="21" key="1">
    <citation type="submission" date="2020-10" db="EMBL/GenBank/DDBJ databases">
        <authorList>
            <person name="Gilroy R."/>
        </authorList>
    </citation>
    <scope>NUCLEOTIDE SEQUENCE</scope>
    <source>
        <strain evidence="21">CHK195-26880</strain>
    </source>
</reference>
<reference evidence="21" key="2">
    <citation type="journal article" date="2021" name="PeerJ">
        <title>Extensive microbial diversity within the chicken gut microbiome revealed by metagenomics and culture.</title>
        <authorList>
            <person name="Gilroy R."/>
            <person name="Ravi A."/>
            <person name="Getino M."/>
            <person name="Pursley I."/>
            <person name="Horton D.L."/>
            <person name="Alikhan N.F."/>
            <person name="Baker D."/>
            <person name="Gharbi K."/>
            <person name="Hall N."/>
            <person name="Watson M."/>
            <person name="Adriaenssens E.M."/>
            <person name="Foster-Nyarko E."/>
            <person name="Jarju S."/>
            <person name="Secka A."/>
            <person name="Antonio M."/>
            <person name="Oren A."/>
            <person name="Chaudhuri R.R."/>
            <person name="La Ragione R."/>
            <person name="Hildebrand F."/>
            <person name="Pallen M.J."/>
        </authorList>
    </citation>
    <scope>NUCLEOTIDE SEQUENCE</scope>
    <source>
        <strain evidence="21">CHK195-26880</strain>
    </source>
</reference>
<evidence type="ECO:0000256" key="16">
    <source>
        <dbReference type="ARBA" id="ARBA00047632"/>
    </source>
</evidence>
<dbReference type="Gene3D" id="3.90.190.20">
    <property type="entry name" value="Mur ligase, C-terminal domain"/>
    <property type="match status" value="1"/>
</dbReference>
<keyword evidence="8 17" id="KW-0436">Ligase</keyword>
<comment type="catalytic activity">
    <reaction evidence="16 17 18">
        <text>UDP-N-acetyl-alpha-D-muramoyl-L-alanine + D-glutamate + ATP = UDP-N-acetyl-alpha-D-muramoyl-L-alanyl-D-glutamate + ADP + phosphate + H(+)</text>
        <dbReference type="Rhea" id="RHEA:16429"/>
        <dbReference type="ChEBI" id="CHEBI:15378"/>
        <dbReference type="ChEBI" id="CHEBI:29986"/>
        <dbReference type="ChEBI" id="CHEBI:30616"/>
        <dbReference type="ChEBI" id="CHEBI:43474"/>
        <dbReference type="ChEBI" id="CHEBI:83898"/>
        <dbReference type="ChEBI" id="CHEBI:83900"/>
        <dbReference type="ChEBI" id="CHEBI:456216"/>
        <dbReference type="EC" id="6.3.2.9"/>
    </reaction>
</comment>
<dbReference type="InterPro" id="IPR005762">
    <property type="entry name" value="MurD"/>
</dbReference>
<dbReference type="EMBL" id="DVKQ01000021">
    <property type="protein sequence ID" value="HIT37202.1"/>
    <property type="molecule type" value="Genomic_DNA"/>
</dbReference>
<keyword evidence="9 17" id="KW-0547">Nucleotide-binding</keyword>
<dbReference type="Gene3D" id="3.40.1190.10">
    <property type="entry name" value="Mur-like, catalytic domain"/>
    <property type="match status" value="1"/>
</dbReference>
<feature type="domain" description="Mur ligase C-terminal" evidence="19">
    <location>
        <begin position="311"/>
        <end position="422"/>
    </location>
</feature>
<evidence type="ECO:0000256" key="3">
    <source>
        <dbReference type="ARBA" id="ARBA00004752"/>
    </source>
</evidence>
<evidence type="ECO:0000256" key="18">
    <source>
        <dbReference type="RuleBase" id="RU003664"/>
    </source>
</evidence>